<feature type="domain" description="HAMP" evidence="14">
    <location>
        <begin position="164"/>
        <end position="216"/>
    </location>
</feature>
<keyword evidence="11" id="KW-0902">Two-component regulatory system</keyword>
<keyword evidence="4" id="KW-0597">Phosphoprotein</keyword>
<evidence type="ECO:0000259" key="13">
    <source>
        <dbReference type="PROSITE" id="PS50109"/>
    </source>
</evidence>
<dbReference type="Pfam" id="PF02518">
    <property type="entry name" value="HATPase_c"/>
    <property type="match status" value="1"/>
</dbReference>
<evidence type="ECO:0000259" key="14">
    <source>
        <dbReference type="PROSITE" id="PS50885"/>
    </source>
</evidence>
<dbReference type="EC" id="2.7.13.3" evidence="3"/>
<feature type="transmembrane region" description="Helical" evidence="12">
    <location>
        <begin position="140"/>
        <end position="159"/>
    </location>
</feature>
<dbReference type="Proteomes" id="UP001198571">
    <property type="component" value="Unassembled WGS sequence"/>
</dbReference>
<dbReference type="Gene3D" id="1.10.287.130">
    <property type="match status" value="1"/>
</dbReference>
<comment type="subcellular location">
    <subcellularLocation>
        <location evidence="2">Membrane</location>
        <topology evidence="2">Multi-pass membrane protein</topology>
    </subcellularLocation>
</comment>
<dbReference type="Gene3D" id="3.30.565.10">
    <property type="entry name" value="Histidine kinase-like ATPase, C-terminal domain"/>
    <property type="match status" value="1"/>
</dbReference>
<dbReference type="SUPFAM" id="SSF47384">
    <property type="entry name" value="Homodimeric domain of signal transducing histidine kinase"/>
    <property type="match status" value="1"/>
</dbReference>
<keyword evidence="7" id="KW-0547">Nucleotide-binding</keyword>
<sequence length="418" mass="45668">MSAPANRPWSIRRRLTRRVLLLVGVIWLVTAALAVAFLDYEIGEMLDEEMEVVAQTTVLFLDATPGGVVPRNIGINSNNGERILRILRSSDPVPDQPWPVLTEDGFHRVPGWRVLRLSAEHAVIEVGHSTTWRREEMLEAGTAFLLLILPMILLLILGLRYSLSQGFAPLEALTRAISGRAPGDLSPLPEHGLPRELAPLAQGLNQYTTRIGELRHAERQFVANASHELRTPVAAIRARLDLSQDPEARATLPLLDSLTRRVERLLQLSRSEAGIGLGRGPGDLVQILRLLLREVGEHAAHPILFDDGDFDEMPVAADPDALAILLRNLLENAVGHGSGLVRLRLSREGEGAARLVISNPAAEGFRDQPFARRPGSQGVGLGLSIVEQLARAMEVGVTKSFADGKAEITLIFARLPQA</sequence>
<comment type="caution">
    <text evidence="15">The sequence shown here is derived from an EMBL/GenBank/DDBJ whole genome shotgun (WGS) entry which is preliminary data.</text>
</comment>
<evidence type="ECO:0000256" key="12">
    <source>
        <dbReference type="SAM" id="Phobius"/>
    </source>
</evidence>
<dbReference type="Pfam" id="PF00512">
    <property type="entry name" value="HisKA"/>
    <property type="match status" value="1"/>
</dbReference>
<dbReference type="SUPFAM" id="SSF55874">
    <property type="entry name" value="ATPase domain of HSP90 chaperone/DNA topoisomerase II/histidine kinase"/>
    <property type="match status" value="1"/>
</dbReference>
<feature type="transmembrane region" description="Helical" evidence="12">
    <location>
        <begin position="20"/>
        <end position="38"/>
    </location>
</feature>
<dbReference type="SMART" id="SM00388">
    <property type="entry name" value="HisKA"/>
    <property type="match status" value="1"/>
</dbReference>
<evidence type="ECO:0000256" key="4">
    <source>
        <dbReference type="ARBA" id="ARBA00022553"/>
    </source>
</evidence>
<feature type="domain" description="Histidine kinase" evidence="13">
    <location>
        <begin position="224"/>
        <end position="418"/>
    </location>
</feature>
<dbReference type="InterPro" id="IPR003661">
    <property type="entry name" value="HisK_dim/P_dom"/>
</dbReference>
<gene>
    <name evidence="15" type="ORF">H0485_12220</name>
</gene>
<organism evidence="15 16">
    <name type="scientific">Pseudogemmobacter faecipullorum</name>
    <dbReference type="NCBI Taxonomy" id="2755041"/>
    <lineage>
        <taxon>Bacteria</taxon>
        <taxon>Pseudomonadati</taxon>
        <taxon>Pseudomonadota</taxon>
        <taxon>Alphaproteobacteria</taxon>
        <taxon>Rhodobacterales</taxon>
        <taxon>Paracoccaceae</taxon>
        <taxon>Pseudogemmobacter</taxon>
    </lineage>
</organism>
<evidence type="ECO:0000256" key="8">
    <source>
        <dbReference type="ARBA" id="ARBA00022777"/>
    </source>
</evidence>
<evidence type="ECO:0000256" key="1">
    <source>
        <dbReference type="ARBA" id="ARBA00000085"/>
    </source>
</evidence>
<keyword evidence="16" id="KW-1185">Reference proteome</keyword>
<evidence type="ECO:0000256" key="6">
    <source>
        <dbReference type="ARBA" id="ARBA00022692"/>
    </source>
</evidence>
<keyword evidence="9" id="KW-0067">ATP-binding</keyword>
<reference evidence="15 16" key="1">
    <citation type="submission" date="2020-07" db="EMBL/GenBank/DDBJ databases">
        <title>Pseudogemmobacter sp. nov., isolated from poultry manure in Taiwan.</title>
        <authorList>
            <person name="Lin S.-Y."/>
            <person name="Tang Y.-S."/>
            <person name="Young C.-C."/>
        </authorList>
    </citation>
    <scope>NUCLEOTIDE SEQUENCE [LARGE SCALE GENOMIC DNA]</scope>
    <source>
        <strain evidence="15 16">CC-YST710</strain>
    </source>
</reference>
<evidence type="ECO:0000256" key="2">
    <source>
        <dbReference type="ARBA" id="ARBA00004141"/>
    </source>
</evidence>
<accession>A0ABS8CNJ0</accession>
<evidence type="ECO:0000256" key="11">
    <source>
        <dbReference type="ARBA" id="ARBA00023012"/>
    </source>
</evidence>
<dbReference type="PANTHER" id="PTHR45436">
    <property type="entry name" value="SENSOR HISTIDINE KINASE YKOH"/>
    <property type="match status" value="1"/>
</dbReference>
<dbReference type="EMBL" id="JACDXX010000010">
    <property type="protein sequence ID" value="MCB5410760.1"/>
    <property type="molecule type" value="Genomic_DNA"/>
</dbReference>
<dbReference type="InterPro" id="IPR005467">
    <property type="entry name" value="His_kinase_dom"/>
</dbReference>
<name>A0ABS8CNJ0_9RHOB</name>
<keyword evidence="12" id="KW-0472">Membrane</keyword>
<dbReference type="InterPro" id="IPR003594">
    <property type="entry name" value="HATPase_dom"/>
</dbReference>
<protein>
    <recommendedName>
        <fullName evidence="3">histidine kinase</fullName>
        <ecNumber evidence="3">2.7.13.3</ecNumber>
    </recommendedName>
</protein>
<dbReference type="SMART" id="SM00387">
    <property type="entry name" value="HATPase_c"/>
    <property type="match status" value="1"/>
</dbReference>
<keyword evidence="6 12" id="KW-0812">Transmembrane</keyword>
<dbReference type="PROSITE" id="PS50885">
    <property type="entry name" value="HAMP"/>
    <property type="match status" value="1"/>
</dbReference>
<dbReference type="InterPro" id="IPR036097">
    <property type="entry name" value="HisK_dim/P_sf"/>
</dbReference>
<dbReference type="InterPro" id="IPR003660">
    <property type="entry name" value="HAMP_dom"/>
</dbReference>
<evidence type="ECO:0000256" key="9">
    <source>
        <dbReference type="ARBA" id="ARBA00022840"/>
    </source>
</evidence>
<dbReference type="PANTHER" id="PTHR45436:SF14">
    <property type="entry name" value="SENSOR PROTEIN QSEC"/>
    <property type="match status" value="1"/>
</dbReference>
<keyword evidence="10 12" id="KW-1133">Transmembrane helix</keyword>
<dbReference type="PROSITE" id="PS50109">
    <property type="entry name" value="HIS_KIN"/>
    <property type="match status" value="1"/>
</dbReference>
<evidence type="ECO:0000256" key="5">
    <source>
        <dbReference type="ARBA" id="ARBA00022679"/>
    </source>
</evidence>
<evidence type="ECO:0000256" key="3">
    <source>
        <dbReference type="ARBA" id="ARBA00012438"/>
    </source>
</evidence>
<evidence type="ECO:0000256" key="10">
    <source>
        <dbReference type="ARBA" id="ARBA00022989"/>
    </source>
</evidence>
<keyword evidence="5" id="KW-0808">Transferase</keyword>
<dbReference type="CDD" id="cd00082">
    <property type="entry name" value="HisKA"/>
    <property type="match status" value="1"/>
</dbReference>
<proteinExistence type="predicted"/>
<comment type="catalytic activity">
    <reaction evidence="1">
        <text>ATP + protein L-histidine = ADP + protein N-phospho-L-histidine.</text>
        <dbReference type="EC" id="2.7.13.3"/>
    </reaction>
</comment>
<keyword evidence="8" id="KW-0418">Kinase</keyword>
<dbReference type="InterPro" id="IPR036890">
    <property type="entry name" value="HATPase_C_sf"/>
</dbReference>
<evidence type="ECO:0000256" key="7">
    <source>
        <dbReference type="ARBA" id="ARBA00022741"/>
    </source>
</evidence>
<dbReference type="InterPro" id="IPR050428">
    <property type="entry name" value="TCS_sensor_his_kinase"/>
</dbReference>
<evidence type="ECO:0000313" key="16">
    <source>
        <dbReference type="Proteomes" id="UP001198571"/>
    </source>
</evidence>
<evidence type="ECO:0000313" key="15">
    <source>
        <dbReference type="EMBL" id="MCB5410760.1"/>
    </source>
</evidence>
<dbReference type="RefSeq" id="WP_226935941.1">
    <property type="nucleotide sequence ID" value="NZ_JACDXX010000010.1"/>
</dbReference>